<gene>
    <name evidence="1" type="ORF">NCTC12998_05816</name>
</gene>
<evidence type="ECO:0000313" key="1">
    <source>
        <dbReference type="EMBL" id="VFS83820.1"/>
    </source>
</evidence>
<organism evidence="1 2">
    <name type="scientific">Raoultella planticola</name>
    <name type="common">Klebsiella planticola</name>
    <dbReference type="NCBI Taxonomy" id="575"/>
    <lineage>
        <taxon>Bacteria</taxon>
        <taxon>Pseudomonadati</taxon>
        <taxon>Pseudomonadota</taxon>
        <taxon>Gammaproteobacteria</taxon>
        <taxon>Enterobacterales</taxon>
        <taxon>Enterobacteriaceae</taxon>
        <taxon>Klebsiella/Raoultella group</taxon>
        <taxon>Raoultella</taxon>
    </lineage>
</organism>
<evidence type="ECO:0008006" key="3">
    <source>
        <dbReference type="Google" id="ProtNLM"/>
    </source>
</evidence>
<dbReference type="Pfam" id="PF12385">
    <property type="entry name" value="Peptidase_C70"/>
    <property type="match status" value="1"/>
</dbReference>
<reference evidence="1 2" key="1">
    <citation type="submission" date="2019-03" db="EMBL/GenBank/DDBJ databases">
        <authorList>
            <consortium name="Pathogen Informatics"/>
        </authorList>
    </citation>
    <scope>NUCLEOTIDE SEQUENCE [LARGE SCALE GENOMIC DNA]</scope>
    <source>
        <strain evidence="1 2">NCTC12998</strain>
    </source>
</reference>
<dbReference type="Proteomes" id="UP000345637">
    <property type="component" value="Unassembled WGS sequence"/>
</dbReference>
<evidence type="ECO:0000313" key="2">
    <source>
        <dbReference type="Proteomes" id="UP000345637"/>
    </source>
</evidence>
<dbReference type="EMBL" id="CAADJE010000027">
    <property type="protein sequence ID" value="VFS83820.1"/>
    <property type="molecule type" value="Genomic_DNA"/>
</dbReference>
<dbReference type="InterPro" id="IPR022118">
    <property type="entry name" value="Peptidase_C70_AvrRpt2"/>
</dbReference>
<accession>A0A485CGR2</accession>
<sequence>MFSKIFFLIFVMVLPVKADVNLNIPHFMQQTPVWCWAAAAQQIIAYKNGPGNIPSQCQIVEVASKLNPGECCP</sequence>
<proteinExistence type="predicted"/>
<name>A0A485CGR2_RAOPL</name>
<protein>
    <recommendedName>
        <fullName evidence="3">Peptidase C39-like domain-containing protein</fullName>
    </recommendedName>
</protein>
<dbReference type="AlphaFoldDB" id="A0A485CGR2"/>